<dbReference type="GO" id="GO:0005829">
    <property type="term" value="C:cytosol"/>
    <property type="evidence" value="ECO:0007669"/>
    <property type="project" value="TreeGrafter"/>
</dbReference>
<reference evidence="10 11" key="1">
    <citation type="journal article" date="2009" name="Stand. Genomic Sci.">
        <title>Complete genome sequence of Kytococcus sedentarius type strain (541).</title>
        <authorList>
            <person name="Sims D."/>
            <person name="Brettin T."/>
            <person name="Detter J.C."/>
            <person name="Han C."/>
            <person name="Lapidus A."/>
            <person name="Copeland A."/>
            <person name="Glavina Del Rio T."/>
            <person name="Nolan M."/>
            <person name="Chen F."/>
            <person name="Lucas S."/>
            <person name="Tice H."/>
            <person name="Cheng J.F."/>
            <person name="Bruce D."/>
            <person name="Goodwin L."/>
            <person name="Pitluck S."/>
            <person name="Ovchinnikova G."/>
            <person name="Pati A."/>
            <person name="Ivanova N."/>
            <person name="Mavrommatis K."/>
            <person name="Chen A."/>
            <person name="Palaniappan K."/>
            <person name="D'haeseleer P."/>
            <person name="Chain P."/>
            <person name="Bristow J."/>
            <person name="Eisen J.A."/>
            <person name="Markowitz V."/>
            <person name="Hugenholtz P."/>
            <person name="Schneider S."/>
            <person name="Goker M."/>
            <person name="Pukall R."/>
            <person name="Kyrpides N.C."/>
            <person name="Klenk H.P."/>
        </authorList>
    </citation>
    <scope>NUCLEOTIDE SEQUENCE [LARGE SCALE GENOMIC DNA]</scope>
    <source>
        <strain evidence="11">ATCC 14392 / DSM 20547 / JCM 11482 / CCUG 33030 / NBRC 15357 / NCTC 11040 / CCM 314 / 541</strain>
    </source>
</reference>
<evidence type="ECO:0000256" key="2">
    <source>
        <dbReference type="ARBA" id="ARBA00023012"/>
    </source>
</evidence>
<dbReference type="KEGG" id="kse:Ksed_03240"/>
<evidence type="ECO:0000256" key="6">
    <source>
        <dbReference type="PROSITE-ProRule" id="PRU00169"/>
    </source>
</evidence>
<dbReference type="InterPro" id="IPR011006">
    <property type="entry name" value="CheY-like_superfamily"/>
</dbReference>
<dbReference type="CDD" id="cd17574">
    <property type="entry name" value="REC_OmpR"/>
    <property type="match status" value="1"/>
</dbReference>
<dbReference type="GO" id="GO:0006355">
    <property type="term" value="P:regulation of DNA-templated transcription"/>
    <property type="evidence" value="ECO:0007669"/>
    <property type="project" value="InterPro"/>
</dbReference>
<dbReference type="CDD" id="cd00383">
    <property type="entry name" value="trans_reg_C"/>
    <property type="match status" value="1"/>
</dbReference>
<dbReference type="AlphaFoldDB" id="C7NK14"/>
<name>C7NK14_KYTSD</name>
<dbReference type="SMART" id="SM00862">
    <property type="entry name" value="Trans_reg_C"/>
    <property type="match status" value="1"/>
</dbReference>
<dbReference type="Pfam" id="PF00486">
    <property type="entry name" value="Trans_reg_C"/>
    <property type="match status" value="1"/>
</dbReference>
<evidence type="ECO:0000256" key="4">
    <source>
        <dbReference type="ARBA" id="ARBA00023125"/>
    </source>
</evidence>
<evidence type="ECO:0000259" key="9">
    <source>
        <dbReference type="PROSITE" id="PS51755"/>
    </source>
</evidence>
<dbReference type="PROSITE" id="PS51755">
    <property type="entry name" value="OMPR_PHOB"/>
    <property type="match status" value="1"/>
</dbReference>
<dbReference type="Gene3D" id="3.40.50.2300">
    <property type="match status" value="1"/>
</dbReference>
<feature type="modified residue" description="4-aspartylphosphate" evidence="6">
    <location>
        <position position="58"/>
    </location>
</feature>
<dbReference type="EMBL" id="CP001686">
    <property type="protein sequence ID" value="ACV05401.1"/>
    <property type="molecule type" value="Genomic_DNA"/>
</dbReference>
<accession>C7NK14</accession>
<keyword evidence="1 6" id="KW-0597">Phosphoprotein</keyword>
<dbReference type="HOGENOM" id="CLU_000445_30_4_11"/>
<dbReference type="Gene3D" id="6.10.250.690">
    <property type="match status" value="1"/>
</dbReference>
<dbReference type="Pfam" id="PF00072">
    <property type="entry name" value="Response_reg"/>
    <property type="match status" value="1"/>
</dbReference>
<dbReference type="InterPro" id="IPR036388">
    <property type="entry name" value="WH-like_DNA-bd_sf"/>
</dbReference>
<keyword evidence="11" id="KW-1185">Reference proteome</keyword>
<sequence>MNQTQTAVHVLLVEDDEMLRETTALVLERQGFTVSTASDGVEGLDALRRETFDVAVVDVMMPRMDGITFARKVREGSDLPIVLLTARDLPHDQLAGFQVGVDDYVTKPFDGEVLAARLRAVLRRVDTVPEEPATATIRVADLSVNRDGMVVKRAGETISLSATEFRLLEVLLDHRGRVLSRHQLLEMVWDIGSWGDTHVVEVTVQRLRRKIGAERIVTVRGAGYKLVDA</sequence>
<dbReference type="RefSeq" id="WP_012801819.1">
    <property type="nucleotide sequence ID" value="NC_013169.1"/>
</dbReference>
<dbReference type="SUPFAM" id="SSF52172">
    <property type="entry name" value="CheY-like"/>
    <property type="match status" value="1"/>
</dbReference>
<dbReference type="eggNOG" id="COG0745">
    <property type="taxonomic scope" value="Bacteria"/>
</dbReference>
<keyword evidence="5" id="KW-0804">Transcription</keyword>
<dbReference type="PROSITE" id="PS50110">
    <property type="entry name" value="RESPONSE_REGULATORY"/>
    <property type="match status" value="1"/>
</dbReference>
<keyword evidence="2" id="KW-0902">Two-component regulatory system</keyword>
<dbReference type="GO" id="GO:0000976">
    <property type="term" value="F:transcription cis-regulatory region binding"/>
    <property type="evidence" value="ECO:0007669"/>
    <property type="project" value="TreeGrafter"/>
</dbReference>
<dbReference type="STRING" id="478801.Ksed_03240"/>
<dbReference type="Gene3D" id="1.10.10.10">
    <property type="entry name" value="Winged helix-like DNA-binding domain superfamily/Winged helix DNA-binding domain"/>
    <property type="match status" value="1"/>
</dbReference>
<dbReference type="InterPro" id="IPR001789">
    <property type="entry name" value="Sig_transdc_resp-reg_receiver"/>
</dbReference>
<evidence type="ECO:0000259" key="8">
    <source>
        <dbReference type="PROSITE" id="PS50110"/>
    </source>
</evidence>
<evidence type="ECO:0000256" key="1">
    <source>
        <dbReference type="ARBA" id="ARBA00022553"/>
    </source>
</evidence>
<dbReference type="GO" id="GO:0000156">
    <property type="term" value="F:phosphorelay response regulator activity"/>
    <property type="evidence" value="ECO:0007669"/>
    <property type="project" value="TreeGrafter"/>
</dbReference>
<evidence type="ECO:0000313" key="10">
    <source>
        <dbReference type="EMBL" id="ACV05401.1"/>
    </source>
</evidence>
<feature type="DNA-binding region" description="OmpR/PhoB-type" evidence="7">
    <location>
        <begin position="134"/>
        <end position="228"/>
    </location>
</feature>
<proteinExistence type="predicted"/>
<keyword evidence="4 7" id="KW-0238">DNA-binding</keyword>
<feature type="domain" description="OmpR/PhoB-type" evidence="9">
    <location>
        <begin position="134"/>
        <end position="228"/>
    </location>
</feature>
<evidence type="ECO:0000313" key="11">
    <source>
        <dbReference type="Proteomes" id="UP000006666"/>
    </source>
</evidence>
<keyword evidence="3" id="KW-0805">Transcription regulation</keyword>
<dbReference type="PANTHER" id="PTHR48111">
    <property type="entry name" value="REGULATOR OF RPOS"/>
    <property type="match status" value="1"/>
</dbReference>
<dbReference type="PANTHER" id="PTHR48111:SF21">
    <property type="entry name" value="DNA-BINDING DUAL MASTER TRANSCRIPTIONAL REGULATOR RPAA"/>
    <property type="match status" value="1"/>
</dbReference>
<dbReference type="SMART" id="SM00448">
    <property type="entry name" value="REC"/>
    <property type="match status" value="1"/>
</dbReference>
<dbReference type="InterPro" id="IPR039420">
    <property type="entry name" value="WalR-like"/>
</dbReference>
<evidence type="ECO:0000256" key="3">
    <source>
        <dbReference type="ARBA" id="ARBA00023015"/>
    </source>
</evidence>
<organism evidence="10 11">
    <name type="scientific">Kytococcus sedentarius (strain ATCC 14392 / DSM 20547 / JCM 11482 / CCUG 33030 / NBRC 15357 / NCTC 11040 / CCM 314 / 541)</name>
    <name type="common">Micrococcus sedentarius</name>
    <dbReference type="NCBI Taxonomy" id="478801"/>
    <lineage>
        <taxon>Bacteria</taxon>
        <taxon>Bacillati</taxon>
        <taxon>Actinomycetota</taxon>
        <taxon>Actinomycetes</taxon>
        <taxon>Micrococcales</taxon>
        <taxon>Kytococcaceae</taxon>
        <taxon>Kytococcus</taxon>
    </lineage>
</organism>
<dbReference type="InterPro" id="IPR001867">
    <property type="entry name" value="OmpR/PhoB-type_DNA-bd"/>
</dbReference>
<evidence type="ECO:0000256" key="7">
    <source>
        <dbReference type="PROSITE-ProRule" id="PRU01091"/>
    </source>
</evidence>
<evidence type="ECO:0000256" key="5">
    <source>
        <dbReference type="ARBA" id="ARBA00023163"/>
    </source>
</evidence>
<protein>
    <submittedName>
        <fullName evidence="10">Response regulator with CheY-like receiver domain and winged-helix DNA-binding domain</fullName>
    </submittedName>
</protein>
<gene>
    <name evidence="10" type="ordered locus">Ksed_03240</name>
</gene>
<dbReference type="Proteomes" id="UP000006666">
    <property type="component" value="Chromosome"/>
</dbReference>
<dbReference type="GO" id="GO:0032993">
    <property type="term" value="C:protein-DNA complex"/>
    <property type="evidence" value="ECO:0007669"/>
    <property type="project" value="TreeGrafter"/>
</dbReference>
<feature type="domain" description="Response regulatory" evidence="8">
    <location>
        <begin position="9"/>
        <end position="122"/>
    </location>
</feature>